<comment type="similarity">
    <text evidence="13">Belongs to the RING-type zinc finger family. ATL subfamily.</text>
</comment>
<evidence type="ECO:0000256" key="6">
    <source>
        <dbReference type="ARBA" id="ARBA00022692"/>
    </source>
</evidence>
<evidence type="ECO:0000256" key="2">
    <source>
        <dbReference type="ARBA" id="ARBA00004167"/>
    </source>
</evidence>
<evidence type="ECO:0000256" key="1">
    <source>
        <dbReference type="ARBA" id="ARBA00000900"/>
    </source>
</evidence>
<keyword evidence="21" id="KW-1185">Reference proteome</keyword>
<evidence type="ECO:0000256" key="17">
    <source>
        <dbReference type="SAM" id="SignalP"/>
    </source>
</evidence>
<feature type="region of interest" description="Disordered" evidence="15">
    <location>
        <begin position="266"/>
        <end position="287"/>
    </location>
</feature>
<dbReference type="Pfam" id="PF13639">
    <property type="entry name" value="zf-RING_2"/>
    <property type="match status" value="1"/>
</dbReference>
<evidence type="ECO:0000256" key="3">
    <source>
        <dbReference type="ARBA" id="ARBA00004906"/>
    </source>
</evidence>
<evidence type="ECO:0000256" key="4">
    <source>
        <dbReference type="ARBA" id="ARBA00012483"/>
    </source>
</evidence>
<reference evidence="19" key="2">
    <citation type="submission" date="2017-06" db="EMBL/GenBank/DDBJ databases">
        <title>WGS assembly of Brachypodium distachyon.</title>
        <authorList>
            <consortium name="The International Brachypodium Initiative"/>
            <person name="Lucas S."/>
            <person name="Harmon-Smith M."/>
            <person name="Lail K."/>
            <person name="Tice H."/>
            <person name="Grimwood J."/>
            <person name="Bruce D."/>
            <person name="Barry K."/>
            <person name="Shu S."/>
            <person name="Lindquist E."/>
            <person name="Wang M."/>
            <person name="Pitluck S."/>
            <person name="Vogel J.P."/>
            <person name="Garvin D.F."/>
            <person name="Mockler T.C."/>
            <person name="Schmutz J."/>
            <person name="Rokhsar D."/>
            <person name="Bevan M.W."/>
        </authorList>
    </citation>
    <scope>NUCLEOTIDE SEQUENCE</scope>
    <source>
        <strain evidence="19">Bd21</strain>
    </source>
</reference>
<comment type="catalytic activity">
    <reaction evidence="1">
        <text>S-ubiquitinyl-[E2 ubiquitin-conjugating enzyme]-L-cysteine + [acceptor protein]-L-lysine = [E2 ubiquitin-conjugating enzyme]-L-cysteine + N(6)-ubiquitinyl-[acceptor protein]-L-lysine.</text>
        <dbReference type="EC" id="2.3.2.27"/>
    </reaction>
</comment>
<dbReference type="FunFam" id="3.30.40.10:FF:000187">
    <property type="entry name" value="E3 ubiquitin-protein ligase ATL6"/>
    <property type="match status" value="1"/>
</dbReference>
<dbReference type="AlphaFoldDB" id="A0A2K2D212"/>
<proteinExistence type="inferred from homology"/>
<dbReference type="Gene3D" id="3.30.40.10">
    <property type="entry name" value="Zinc/RING finger domain, C3HC4 (zinc finger)"/>
    <property type="match status" value="1"/>
</dbReference>
<dbReference type="GO" id="GO:0016020">
    <property type="term" value="C:membrane"/>
    <property type="evidence" value="ECO:0007669"/>
    <property type="project" value="UniProtKB-SubCell"/>
</dbReference>
<keyword evidence="6 16" id="KW-0812">Transmembrane</keyword>
<dbReference type="SMART" id="SM00184">
    <property type="entry name" value="RING"/>
    <property type="match status" value="1"/>
</dbReference>
<dbReference type="PROSITE" id="PS50089">
    <property type="entry name" value="ZF_RING_2"/>
    <property type="match status" value="1"/>
</dbReference>
<dbReference type="GeneID" id="100838491"/>
<dbReference type="InterPro" id="IPR053238">
    <property type="entry name" value="RING-H2_zinc_finger"/>
</dbReference>
<evidence type="ECO:0000259" key="18">
    <source>
        <dbReference type="PROSITE" id="PS50089"/>
    </source>
</evidence>
<evidence type="ECO:0000256" key="5">
    <source>
        <dbReference type="ARBA" id="ARBA00022679"/>
    </source>
</evidence>
<dbReference type="SUPFAM" id="SSF57850">
    <property type="entry name" value="RING/U-box"/>
    <property type="match status" value="1"/>
</dbReference>
<keyword evidence="10" id="KW-0862">Zinc</keyword>
<evidence type="ECO:0000256" key="9">
    <source>
        <dbReference type="ARBA" id="ARBA00022786"/>
    </source>
</evidence>
<comment type="pathway">
    <text evidence="3">Protein modification; protein ubiquitination.</text>
</comment>
<keyword evidence="17" id="KW-0732">Signal</keyword>
<gene>
    <name evidence="20" type="primary">LOC100838491</name>
    <name evidence="19" type="ORF">BRADI_3g38493v3</name>
</gene>
<dbReference type="PANTHER" id="PTHR14155:SF614">
    <property type="entry name" value="OS08G0484200 PROTEIN"/>
    <property type="match status" value="1"/>
</dbReference>
<evidence type="ECO:0000256" key="14">
    <source>
        <dbReference type="PROSITE-ProRule" id="PRU00175"/>
    </source>
</evidence>
<evidence type="ECO:0000256" key="10">
    <source>
        <dbReference type="ARBA" id="ARBA00022833"/>
    </source>
</evidence>
<reference evidence="20" key="3">
    <citation type="submission" date="2018-08" db="UniProtKB">
        <authorList>
            <consortium name="EnsemblPlants"/>
        </authorList>
    </citation>
    <scope>IDENTIFICATION</scope>
    <source>
        <strain evidence="20">cv. Bd21</strain>
    </source>
</reference>
<evidence type="ECO:0000256" key="7">
    <source>
        <dbReference type="ARBA" id="ARBA00022723"/>
    </source>
</evidence>
<dbReference type="CDD" id="cd16461">
    <property type="entry name" value="RING-H2_EL5-like"/>
    <property type="match status" value="1"/>
</dbReference>
<evidence type="ECO:0000256" key="11">
    <source>
        <dbReference type="ARBA" id="ARBA00022989"/>
    </source>
</evidence>
<dbReference type="EMBL" id="CM000882">
    <property type="protein sequence ID" value="PNT68308.1"/>
    <property type="molecule type" value="Genomic_DNA"/>
</dbReference>
<feature type="chain" id="PRO_5043158598" description="RING-type E3 ubiquitin transferase" evidence="17">
    <location>
        <begin position="36"/>
        <end position="435"/>
    </location>
</feature>
<dbReference type="OrthoDB" id="8062037at2759"/>
<comment type="subcellular location">
    <subcellularLocation>
        <location evidence="2">Membrane</location>
        <topology evidence="2">Single-pass membrane protein</topology>
    </subcellularLocation>
</comment>
<evidence type="ECO:0000313" key="19">
    <source>
        <dbReference type="EMBL" id="PNT68308.1"/>
    </source>
</evidence>
<evidence type="ECO:0000313" key="20">
    <source>
        <dbReference type="EnsemblPlants" id="PNT68308"/>
    </source>
</evidence>
<evidence type="ECO:0000256" key="16">
    <source>
        <dbReference type="SAM" id="Phobius"/>
    </source>
</evidence>
<evidence type="ECO:0000256" key="8">
    <source>
        <dbReference type="ARBA" id="ARBA00022771"/>
    </source>
</evidence>
<dbReference type="InterPro" id="IPR001841">
    <property type="entry name" value="Znf_RING"/>
</dbReference>
<feature type="domain" description="RING-type" evidence="18">
    <location>
        <begin position="153"/>
        <end position="195"/>
    </location>
</feature>
<keyword evidence="8 14" id="KW-0863">Zinc-finger</keyword>
<evidence type="ECO:0000256" key="12">
    <source>
        <dbReference type="ARBA" id="ARBA00023136"/>
    </source>
</evidence>
<reference evidence="19 20" key="1">
    <citation type="journal article" date="2010" name="Nature">
        <title>Genome sequencing and analysis of the model grass Brachypodium distachyon.</title>
        <authorList>
            <consortium name="International Brachypodium Initiative"/>
        </authorList>
    </citation>
    <scope>NUCLEOTIDE SEQUENCE [LARGE SCALE GENOMIC DNA]</scope>
    <source>
        <strain evidence="19 20">Bd21</strain>
    </source>
</reference>
<accession>A0A2K2D212</accession>
<dbReference type="GO" id="GO:0008270">
    <property type="term" value="F:zinc ion binding"/>
    <property type="evidence" value="ECO:0007669"/>
    <property type="project" value="UniProtKB-KW"/>
</dbReference>
<dbReference type="FunCoup" id="A0A2K2D212">
    <property type="interactions" value="394"/>
</dbReference>
<sequence length="435" mass="44745">MGRTRGVGNGRSSPSFPVVLLVLALVSQAADMASAQWDSPSGRGPSYFNPQSFNPSMAVIIVVLVTAFFFLGFFSIYLRRCAGSPLGPGPGPAGDLLALGAGSGITFAAGAAAAAVRGRTPRGLDPAALRALPTMAYADVKAHRVGLKGELECAVCLSEFDDRDALRLLPRCCHAFHVDCIDAWLASHVTCPVCRANLVFPEASAPAPAMATTVVQPQDVLPAAAATEEVPTAPPEPVTTVAIAVDSEETEEEAAELVRIGSVKRALRSKSGRPPSPAQPVFPRSHTTGHSLAVAAGGAAAERYTLRLPEHVLREAVAAGELRRSKSLQAFRDGGDGTSSRSARRGLGFGFGGAAPRAGRSVRLGQSGRWPTMSALLARTFSSARLPAAWGASARRGEADDAPGKVESNAAAATGQRCDVGAGAACPLPLGGGRV</sequence>
<keyword evidence="7" id="KW-0479">Metal-binding</keyword>
<keyword evidence="12 16" id="KW-0472">Membrane</keyword>
<dbReference type="RefSeq" id="XP_003572301.1">
    <property type="nucleotide sequence ID" value="XM_003572253.4"/>
</dbReference>
<evidence type="ECO:0000256" key="13">
    <source>
        <dbReference type="ARBA" id="ARBA00024209"/>
    </source>
</evidence>
<keyword evidence="11 16" id="KW-1133">Transmembrane helix</keyword>
<dbReference type="EC" id="2.3.2.27" evidence="4"/>
<evidence type="ECO:0000256" key="15">
    <source>
        <dbReference type="SAM" id="MobiDB-lite"/>
    </source>
</evidence>
<keyword evidence="9" id="KW-0833">Ubl conjugation pathway</keyword>
<dbReference type="Gramene" id="PNT68308">
    <property type="protein sequence ID" value="PNT68308"/>
    <property type="gene ID" value="BRADI_3g38493v3"/>
</dbReference>
<feature type="signal peptide" evidence="17">
    <location>
        <begin position="1"/>
        <end position="35"/>
    </location>
</feature>
<organism evidence="19">
    <name type="scientific">Brachypodium distachyon</name>
    <name type="common">Purple false brome</name>
    <name type="synonym">Trachynia distachya</name>
    <dbReference type="NCBI Taxonomy" id="15368"/>
    <lineage>
        <taxon>Eukaryota</taxon>
        <taxon>Viridiplantae</taxon>
        <taxon>Streptophyta</taxon>
        <taxon>Embryophyta</taxon>
        <taxon>Tracheophyta</taxon>
        <taxon>Spermatophyta</taxon>
        <taxon>Magnoliopsida</taxon>
        <taxon>Liliopsida</taxon>
        <taxon>Poales</taxon>
        <taxon>Poaceae</taxon>
        <taxon>BOP clade</taxon>
        <taxon>Pooideae</taxon>
        <taxon>Stipodae</taxon>
        <taxon>Brachypodieae</taxon>
        <taxon>Brachypodium</taxon>
    </lineage>
</organism>
<feature type="transmembrane region" description="Helical" evidence="16">
    <location>
        <begin position="59"/>
        <end position="78"/>
    </location>
</feature>
<name>A0A2K2D212_BRADI</name>
<dbReference type="KEGG" id="bdi:100838491"/>
<evidence type="ECO:0000313" key="21">
    <source>
        <dbReference type="Proteomes" id="UP000008810"/>
    </source>
</evidence>
<protein>
    <recommendedName>
        <fullName evidence="4">RING-type E3 ubiquitin transferase</fullName>
        <ecNumber evidence="4">2.3.2.27</ecNumber>
    </recommendedName>
</protein>
<dbReference type="PANTHER" id="PTHR14155">
    <property type="entry name" value="RING FINGER DOMAIN-CONTAINING"/>
    <property type="match status" value="1"/>
</dbReference>
<dbReference type="InterPro" id="IPR013083">
    <property type="entry name" value="Znf_RING/FYVE/PHD"/>
</dbReference>
<dbReference type="GO" id="GO:0061630">
    <property type="term" value="F:ubiquitin protein ligase activity"/>
    <property type="evidence" value="ECO:0007669"/>
    <property type="project" value="UniProtKB-EC"/>
</dbReference>
<dbReference type="EnsemblPlants" id="PNT68308">
    <property type="protein sequence ID" value="PNT68308"/>
    <property type="gene ID" value="BRADI_3g38493v3"/>
</dbReference>
<dbReference type="Proteomes" id="UP000008810">
    <property type="component" value="Chromosome 3"/>
</dbReference>
<keyword evidence="5" id="KW-0808">Transferase</keyword>